<dbReference type="InterPro" id="IPR036823">
    <property type="entry name" value="Ribosomal_uS7_dom_sf"/>
</dbReference>
<accession>A0A0S7WMF7</accession>
<comment type="caution">
    <text evidence="9">The sequence shown here is derived from an EMBL/GenBank/DDBJ whole genome shotgun (WGS) entry which is preliminary data.</text>
</comment>
<dbReference type="HAMAP" id="MF_00480_B">
    <property type="entry name" value="Ribosomal_uS7_B"/>
    <property type="match status" value="1"/>
</dbReference>
<dbReference type="Pfam" id="PF00177">
    <property type="entry name" value="Ribosomal_S7"/>
    <property type="match status" value="1"/>
</dbReference>
<dbReference type="PIRSF" id="PIRSF002122">
    <property type="entry name" value="RPS7p_RPS7a_RPS5e_RPS7o"/>
    <property type="match status" value="1"/>
</dbReference>
<dbReference type="CDD" id="cd14869">
    <property type="entry name" value="uS7_Bacteria"/>
    <property type="match status" value="1"/>
</dbReference>
<dbReference type="PATRIC" id="fig|1703771.3.peg.1085"/>
<dbReference type="PROSITE" id="PS00052">
    <property type="entry name" value="RIBOSOMAL_S7"/>
    <property type="match status" value="1"/>
</dbReference>
<dbReference type="PANTHER" id="PTHR11205">
    <property type="entry name" value="RIBOSOMAL PROTEIN S7"/>
    <property type="match status" value="1"/>
</dbReference>
<dbReference type="Proteomes" id="UP000051124">
    <property type="component" value="Unassembled WGS sequence"/>
</dbReference>
<evidence type="ECO:0000256" key="4">
    <source>
        <dbReference type="ARBA" id="ARBA00022980"/>
    </source>
</evidence>
<reference evidence="9 10" key="1">
    <citation type="journal article" date="2015" name="Microbiome">
        <title>Genomic resolution of linkages in carbon, nitrogen, and sulfur cycling among widespread estuary sediment bacteria.</title>
        <authorList>
            <person name="Baker B.J."/>
            <person name="Lazar C.S."/>
            <person name="Teske A.P."/>
            <person name="Dick G.J."/>
        </authorList>
    </citation>
    <scope>NUCLEOTIDE SEQUENCE [LARGE SCALE GENOMIC DNA]</scope>
    <source>
        <strain evidence="9">DG_26</strain>
    </source>
</reference>
<dbReference type="GO" id="GO:0003735">
    <property type="term" value="F:structural constituent of ribosome"/>
    <property type="evidence" value="ECO:0007669"/>
    <property type="project" value="InterPro"/>
</dbReference>
<evidence type="ECO:0000256" key="3">
    <source>
        <dbReference type="ARBA" id="ARBA00022884"/>
    </source>
</evidence>
<keyword evidence="5 6" id="KW-0687">Ribonucleoprotein</keyword>
<evidence type="ECO:0000313" key="10">
    <source>
        <dbReference type="Proteomes" id="UP000051124"/>
    </source>
</evidence>
<dbReference type="GO" id="GO:0006412">
    <property type="term" value="P:translation"/>
    <property type="evidence" value="ECO:0007669"/>
    <property type="project" value="UniProtKB-UniRule"/>
</dbReference>
<evidence type="ECO:0000256" key="1">
    <source>
        <dbReference type="ARBA" id="ARBA00007151"/>
    </source>
</evidence>
<dbReference type="InterPro" id="IPR000235">
    <property type="entry name" value="Ribosomal_uS7"/>
</dbReference>
<comment type="similarity">
    <text evidence="1 6 7">Belongs to the universal ribosomal protein uS7 family.</text>
</comment>
<dbReference type="InterPro" id="IPR020606">
    <property type="entry name" value="Ribosomal_uS7_CS"/>
</dbReference>
<evidence type="ECO:0000259" key="8">
    <source>
        <dbReference type="Pfam" id="PF00177"/>
    </source>
</evidence>
<dbReference type="FunFam" id="1.10.455.10:FF:000001">
    <property type="entry name" value="30S ribosomal protein S7"/>
    <property type="match status" value="1"/>
</dbReference>
<evidence type="ECO:0000256" key="7">
    <source>
        <dbReference type="RuleBase" id="RU003619"/>
    </source>
</evidence>
<protein>
    <recommendedName>
        <fullName evidence="6">Small ribosomal subunit protein uS7</fullName>
    </recommendedName>
</protein>
<dbReference type="SUPFAM" id="SSF47973">
    <property type="entry name" value="Ribosomal protein S7"/>
    <property type="match status" value="1"/>
</dbReference>
<sequence length="156" mass="18057">MPRRKRAEERPVVPDPKYNSELVTTFINCLMKDGKKSTAERIFYNAMDLIAEKTNSDAMVVFDRAMKNVKPMLEVRPRRVGGATYQVPMEVRPKRKVSLAIRWMLAAARARPEHTMQERLANEVISASNREGAAIKKREDTHRMAEANRAFAHFRW</sequence>
<dbReference type="EMBL" id="LIZT01000002">
    <property type="protein sequence ID" value="KPJ51336.1"/>
    <property type="molecule type" value="Genomic_DNA"/>
</dbReference>
<evidence type="ECO:0000256" key="6">
    <source>
        <dbReference type="HAMAP-Rule" id="MF_00480"/>
    </source>
</evidence>
<dbReference type="AlphaFoldDB" id="A0A0S7WMF7"/>
<evidence type="ECO:0000256" key="5">
    <source>
        <dbReference type="ARBA" id="ARBA00023274"/>
    </source>
</evidence>
<dbReference type="Gene3D" id="1.10.455.10">
    <property type="entry name" value="Ribosomal protein S7 domain"/>
    <property type="match status" value="1"/>
</dbReference>
<comment type="function">
    <text evidence="6">One of the primary rRNA binding proteins, it binds directly to 16S rRNA where it nucleates assembly of the head domain of the 30S subunit. Is located at the subunit interface close to the decoding center, probably blocks exit of the E-site tRNA.</text>
</comment>
<keyword evidence="6" id="KW-0820">tRNA-binding</keyword>
<dbReference type="InterPro" id="IPR023798">
    <property type="entry name" value="Ribosomal_uS7_dom"/>
</dbReference>
<dbReference type="GO" id="GO:0019843">
    <property type="term" value="F:rRNA binding"/>
    <property type="evidence" value="ECO:0007669"/>
    <property type="project" value="UniProtKB-UniRule"/>
</dbReference>
<keyword evidence="2 6" id="KW-0699">rRNA-binding</keyword>
<comment type="subunit">
    <text evidence="6">Part of the 30S ribosomal subunit. Contacts proteins S9 and S11.</text>
</comment>
<organism evidence="9 10">
    <name type="scientific">candidate division TA06 bacterium DG_26</name>
    <dbReference type="NCBI Taxonomy" id="1703771"/>
    <lineage>
        <taxon>Bacteria</taxon>
        <taxon>Bacteria division TA06</taxon>
    </lineage>
</organism>
<name>A0A0S7WMF7_UNCT6</name>
<evidence type="ECO:0000313" key="9">
    <source>
        <dbReference type="EMBL" id="KPJ51336.1"/>
    </source>
</evidence>
<dbReference type="InterPro" id="IPR005717">
    <property type="entry name" value="Ribosomal_uS7_bac/org-type"/>
</dbReference>
<evidence type="ECO:0000256" key="2">
    <source>
        <dbReference type="ARBA" id="ARBA00022730"/>
    </source>
</evidence>
<gene>
    <name evidence="6" type="primary">rpsG</name>
    <name evidence="9" type="ORF">AMJ40_00065</name>
</gene>
<proteinExistence type="inferred from homology"/>
<feature type="domain" description="Small ribosomal subunit protein uS7" evidence="8">
    <location>
        <begin position="2"/>
        <end position="149"/>
    </location>
</feature>
<dbReference type="GO" id="GO:0015935">
    <property type="term" value="C:small ribosomal subunit"/>
    <property type="evidence" value="ECO:0007669"/>
    <property type="project" value="InterPro"/>
</dbReference>
<dbReference type="GO" id="GO:0000049">
    <property type="term" value="F:tRNA binding"/>
    <property type="evidence" value="ECO:0007669"/>
    <property type="project" value="UniProtKB-UniRule"/>
</dbReference>
<keyword evidence="4 6" id="KW-0689">Ribosomal protein</keyword>
<keyword evidence="3 6" id="KW-0694">RNA-binding</keyword>
<dbReference type="NCBIfam" id="TIGR01029">
    <property type="entry name" value="rpsG_bact"/>
    <property type="match status" value="1"/>
</dbReference>